<evidence type="ECO:0000256" key="1">
    <source>
        <dbReference type="SAM" id="SignalP"/>
    </source>
</evidence>
<gene>
    <name evidence="2" type="ORF">J2X05_001787</name>
</gene>
<name>A0ABU1UX89_9GAMM</name>
<proteinExistence type="predicted"/>
<feature type="signal peptide" evidence="1">
    <location>
        <begin position="1"/>
        <end position="24"/>
    </location>
</feature>
<dbReference type="EMBL" id="JAVDVX010000003">
    <property type="protein sequence ID" value="MDR7089765.1"/>
    <property type="molecule type" value="Genomic_DNA"/>
</dbReference>
<protein>
    <submittedName>
        <fullName evidence="2">Flagellar biosynthesis/type III secretory pathway protein FliH</fullName>
    </submittedName>
</protein>
<dbReference type="RefSeq" id="WP_310071411.1">
    <property type="nucleotide sequence ID" value="NZ_JAVDVX010000003.1"/>
</dbReference>
<evidence type="ECO:0000313" key="3">
    <source>
        <dbReference type="Proteomes" id="UP001253595"/>
    </source>
</evidence>
<dbReference type="Proteomes" id="UP001253595">
    <property type="component" value="Unassembled WGS sequence"/>
</dbReference>
<feature type="chain" id="PRO_5046628679" evidence="1">
    <location>
        <begin position="25"/>
        <end position="121"/>
    </location>
</feature>
<keyword evidence="3" id="KW-1185">Reference proteome</keyword>
<keyword evidence="2" id="KW-0969">Cilium</keyword>
<keyword evidence="2" id="KW-0966">Cell projection</keyword>
<accession>A0ABU1UX89</accession>
<organism evidence="2 3">
    <name type="scientific">Cellvibrio fibrivorans</name>
    <dbReference type="NCBI Taxonomy" id="126350"/>
    <lineage>
        <taxon>Bacteria</taxon>
        <taxon>Pseudomonadati</taxon>
        <taxon>Pseudomonadota</taxon>
        <taxon>Gammaproteobacteria</taxon>
        <taxon>Cellvibrionales</taxon>
        <taxon>Cellvibrionaceae</taxon>
        <taxon>Cellvibrio</taxon>
    </lineage>
</organism>
<keyword evidence="1" id="KW-0732">Signal</keyword>
<comment type="caution">
    <text evidence="2">The sequence shown here is derived from an EMBL/GenBank/DDBJ whole genome shotgun (WGS) entry which is preliminary data.</text>
</comment>
<reference evidence="2 3" key="1">
    <citation type="submission" date="2023-07" db="EMBL/GenBank/DDBJ databases">
        <title>Sorghum-associated microbial communities from plants grown in Nebraska, USA.</title>
        <authorList>
            <person name="Schachtman D."/>
        </authorList>
    </citation>
    <scope>NUCLEOTIDE SEQUENCE [LARGE SCALE GENOMIC DNA]</scope>
    <source>
        <strain evidence="2 3">BE190</strain>
    </source>
</reference>
<sequence length="121" mass="13480">MKKSSVFSAFILSTALLLPAFAIAADTHSTPIEKLISEIADKPEQHHAIASYYKDKITEAKKDLAMHTKMRKAYEVGYVKNQDAMAGMRKHCDKLISNAESNIKEYEALAAEHEAIAMKKP</sequence>
<keyword evidence="2" id="KW-0282">Flagellum</keyword>
<evidence type="ECO:0000313" key="2">
    <source>
        <dbReference type="EMBL" id="MDR7089765.1"/>
    </source>
</evidence>